<evidence type="ECO:0000313" key="2">
    <source>
        <dbReference type="Proteomes" id="UP000582231"/>
    </source>
</evidence>
<comment type="caution">
    <text evidence="1">The sequence shown here is derived from an EMBL/GenBank/DDBJ whole genome shotgun (WGS) entry which is preliminary data.</text>
</comment>
<gene>
    <name evidence="1" type="ORF">BJ958_002574</name>
</gene>
<protein>
    <recommendedName>
        <fullName evidence="3">N-acetyltransferase</fullName>
    </recommendedName>
</protein>
<name>A0A852RK70_9ACTN</name>
<organism evidence="1 2">
    <name type="scientific">Nocardioides kongjuensis</name>
    <dbReference type="NCBI Taxonomy" id="349522"/>
    <lineage>
        <taxon>Bacteria</taxon>
        <taxon>Bacillati</taxon>
        <taxon>Actinomycetota</taxon>
        <taxon>Actinomycetes</taxon>
        <taxon>Propionibacteriales</taxon>
        <taxon>Nocardioidaceae</taxon>
        <taxon>Nocardioides</taxon>
    </lineage>
</organism>
<reference evidence="1 2" key="1">
    <citation type="submission" date="2020-07" db="EMBL/GenBank/DDBJ databases">
        <title>Sequencing the genomes of 1000 actinobacteria strains.</title>
        <authorList>
            <person name="Klenk H.-P."/>
        </authorList>
    </citation>
    <scope>NUCLEOTIDE SEQUENCE [LARGE SCALE GENOMIC DNA]</scope>
    <source>
        <strain evidence="1 2">DSM 19082</strain>
    </source>
</reference>
<proteinExistence type="predicted"/>
<evidence type="ECO:0008006" key="3">
    <source>
        <dbReference type="Google" id="ProtNLM"/>
    </source>
</evidence>
<evidence type="ECO:0000313" key="1">
    <source>
        <dbReference type="EMBL" id="NYD31028.1"/>
    </source>
</evidence>
<accession>A0A852RK70</accession>
<dbReference type="Proteomes" id="UP000582231">
    <property type="component" value="Unassembled WGS sequence"/>
</dbReference>
<dbReference type="RefSeq" id="WP_179727198.1">
    <property type="nucleotide sequence ID" value="NZ_BAABEF010000001.1"/>
</dbReference>
<sequence>MTTTPTSWLPASWAHPTRVPVTQAHHLRPMGPADVDLDLPAVHASRERLWSIYGQAWGWPPVDLSREADIDDLAHHAAEIDAHESFLYGLFDAAETALLGCVYVDPPAKVGADADISWWVVEHAVGSELERSLDAFVPAWIEAEWPLHQPRYVGRDLSWQQWLCLPDLVEDDTEEDA</sequence>
<dbReference type="AlphaFoldDB" id="A0A852RK70"/>
<dbReference type="EMBL" id="JACCBF010000001">
    <property type="protein sequence ID" value="NYD31028.1"/>
    <property type="molecule type" value="Genomic_DNA"/>
</dbReference>
<keyword evidence="2" id="KW-1185">Reference proteome</keyword>